<feature type="domain" description="Cell envelope-related transcriptional attenuator" evidence="4">
    <location>
        <begin position="143"/>
        <end position="298"/>
    </location>
</feature>
<feature type="transmembrane region" description="Helical" evidence="3">
    <location>
        <begin position="48"/>
        <end position="69"/>
    </location>
</feature>
<feature type="compositionally biased region" description="Basic and acidic residues" evidence="2">
    <location>
        <begin position="398"/>
        <end position="416"/>
    </location>
</feature>
<keyword evidence="3" id="KW-0812">Transmembrane</keyword>
<name>A0A6A8M6T7_9FIRM</name>
<dbReference type="InterPro" id="IPR050922">
    <property type="entry name" value="LytR/CpsA/Psr_CW_biosynth"/>
</dbReference>
<accession>A0A6A8M6T7</accession>
<dbReference type="PANTHER" id="PTHR33392">
    <property type="entry name" value="POLYISOPRENYL-TEICHOIC ACID--PEPTIDOGLYCAN TEICHOIC ACID TRANSFERASE TAGU"/>
    <property type="match status" value="1"/>
</dbReference>
<comment type="similarity">
    <text evidence="1">Belongs to the LytR/CpsA/Psr (LCP) family.</text>
</comment>
<protein>
    <recommendedName>
        <fullName evidence="4">Cell envelope-related transcriptional attenuator domain-containing protein</fullName>
    </recommendedName>
</protein>
<feature type="transmembrane region" description="Helical" evidence="3">
    <location>
        <begin position="81"/>
        <end position="105"/>
    </location>
</feature>
<dbReference type="AlphaFoldDB" id="A0A6A8M6T7"/>
<evidence type="ECO:0000256" key="1">
    <source>
        <dbReference type="ARBA" id="ARBA00006068"/>
    </source>
</evidence>
<evidence type="ECO:0000259" key="4">
    <source>
        <dbReference type="Pfam" id="PF03816"/>
    </source>
</evidence>
<sequence length="416" mass="46460">MKKSAKIKANRKNRRFKTITKILAIIYLVALVFFEIALIALNVLPARIMLLTFVILGVISVIVFSFLFFDSIKKTPRIIATILGVALIFVYGLGSAYAMGTVGFLNNISDSHSKYAVSVTEKPFNVYISGMDYRGPIDSVKGRSDVNMIVTVNPKTHRVLITSFPRDYEIRLTDHGYATDKLTHTGIYGVEEGEAALTDLLDIQMNYYFKVNFTTIQKFIDAIGGVTVNSDVDFTAEVWATEDNDDSVVGRHHFVKGENKLDGQTALAFARERYAFEGGDNQRIKNQQAVFQAVLKKLTGSPTLLTKYNKILSSVGDYMTTDMSSDEITSIVRKQIDDGMPEWTIEKYDVTGVDSFQTTYSGGDTELYVMAHDESSLSTAKANIKTVMRDGYNNKNKKPVEGEITVKKHVKTDDEK</sequence>
<organism evidence="5">
    <name type="scientific">Baileyella intestinalis</name>
    <dbReference type="NCBI Taxonomy" id="2606709"/>
    <lineage>
        <taxon>Bacteria</taxon>
        <taxon>Bacillati</taxon>
        <taxon>Bacillota</taxon>
        <taxon>Clostridia</taxon>
        <taxon>Peptostreptococcales</taxon>
        <taxon>Anaerovoracaceae</taxon>
        <taxon>Baileyella</taxon>
    </lineage>
</organism>
<dbReference type="EMBL" id="VUNB01000002">
    <property type="protein sequence ID" value="MST68410.1"/>
    <property type="molecule type" value="Genomic_DNA"/>
</dbReference>
<feature type="transmembrane region" description="Helical" evidence="3">
    <location>
        <begin position="21"/>
        <end position="42"/>
    </location>
</feature>
<reference evidence="5" key="1">
    <citation type="submission" date="2019-09" db="EMBL/GenBank/DDBJ databases">
        <title>In-depth cultivation of the pig gut microbiome towards novel bacterial diversity and tailored functional studies.</title>
        <authorList>
            <person name="Wylensek D."/>
            <person name="Hitch T.C.A."/>
            <person name="Clavel T."/>
        </authorList>
    </citation>
    <scope>NUCLEOTIDE SEQUENCE</scope>
    <source>
        <strain evidence="5">RF-744-FAT-WT-3</strain>
    </source>
</reference>
<evidence type="ECO:0000256" key="3">
    <source>
        <dbReference type="SAM" id="Phobius"/>
    </source>
</evidence>
<proteinExistence type="inferred from homology"/>
<comment type="caution">
    <text evidence="5">The sequence shown here is derived from an EMBL/GenBank/DDBJ whole genome shotgun (WGS) entry which is preliminary data.</text>
</comment>
<keyword evidence="3" id="KW-0472">Membrane</keyword>
<dbReference type="Pfam" id="PF03816">
    <property type="entry name" value="LytR_cpsA_psr"/>
    <property type="match status" value="1"/>
</dbReference>
<dbReference type="Gene3D" id="3.40.630.190">
    <property type="entry name" value="LCP protein"/>
    <property type="match status" value="1"/>
</dbReference>
<feature type="region of interest" description="Disordered" evidence="2">
    <location>
        <begin position="396"/>
        <end position="416"/>
    </location>
</feature>
<dbReference type="PANTHER" id="PTHR33392:SF6">
    <property type="entry name" value="POLYISOPRENYL-TEICHOIC ACID--PEPTIDOGLYCAN TEICHOIC ACID TRANSFERASE TAGU"/>
    <property type="match status" value="1"/>
</dbReference>
<dbReference type="InterPro" id="IPR004474">
    <property type="entry name" value="LytR_CpsA_psr"/>
</dbReference>
<evidence type="ECO:0000313" key="5">
    <source>
        <dbReference type="EMBL" id="MST68410.1"/>
    </source>
</evidence>
<dbReference type="RefSeq" id="WP_154571890.1">
    <property type="nucleotide sequence ID" value="NZ_VUNB01000002.1"/>
</dbReference>
<keyword evidence="3" id="KW-1133">Transmembrane helix</keyword>
<evidence type="ECO:0000256" key="2">
    <source>
        <dbReference type="SAM" id="MobiDB-lite"/>
    </source>
</evidence>
<gene>
    <name evidence="5" type="ORF">FYJ66_02230</name>
</gene>
<dbReference type="NCBIfam" id="TIGR00350">
    <property type="entry name" value="lytR_cpsA_psr"/>
    <property type="match status" value="1"/>
</dbReference>